<organism evidence="17 18">
    <name type="scientific">Salmo trutta</name>
    <name type="common">Brown trout</name>
    <dbReference type="NCBI Taxonomy" id="8032"/>
    <lineage>
        <taxon>Eukaryota</taxon>
        <taxon>Metazoa</taxon>
        <taxon>Chordata</taxon>
        <taxon>Craniata</taxon>
        <taxon>Vertebrata</taxon>
        <taxon>Euteleostomi</taxon>
        <taxon>Actinopterygii</taxon>
        <taxon>Neopterygii</taxon>
        <taxon>Teleostei</taxon>
        <taxon>Protacanthopterygii</taxon>
        <taxon>Salmoniformes</taxon>
        <taxon>Salmonidae</taxon>
        <taxon>Salmoninae</taxon>
        <taxon>Salmo</taxon>
    </lineage>
</organism>
<gene>
    <name evidence="17" type="primary">MAP3K12</name>
</gene>
<feature type="active site" description="Proton acceptor" evidence="12">
    <location>
        <position position="151"/>
    </location>
</feature>
<dbReference type="Gene3D" id="1.10.510.10">
    <property type="entry name" value="Transferase(Phosphotransferase) domain 1"/>
    <property type="match status" value="1"/>
</dbReference>
<evidence type="ECO:0000256" key="14">
    <source>
        <dbReference type="SAM" id="Coils"/>
    </source>
</evidence>
<comment type="subcellular location">
    <subcellularLocation>
        <location evidence="1">Cytoplasm</location>
    </subcellularLocation>
</comment>
<dbReference type="InterPro" id="IPR008271">
    <property type="entry name" value="Ser/Thr_kinase_AS"/>
</dbReference>
<feature type="compositionally biased region" description="Polar residues" evidence="15">
    <location>
        <begin position="439"/>
        <end position="454"/>
    </location>
</feature>
<evidence type="ECO:0000256" key="13">
    <source>
        <dbReference type="PIRSR" id="PIRSR038165-51"/>
    </source>
</evidence>
<dbReference type="InterPro" id="IPR017419">
    <property type="entry name" value="MAP3K12_MAP3K13"/>
</dbReference>
<keyword evidence="5" id="KW-0723">Serine/threonine-protein kinase</keyword>
<dbReference type="Pfam" id="PF07714">
    <property type="entry name" value="PK_Tyr_Ser-Thr"/>
    <property type="match status" value="1"/>
</dbReference>
<dbReference type="InterPro" id="IPR001245">
    <property type="entry name" value="Ser-Thr/Tyr_kinase_cat_dom"/>
</dbReference>
<keyword evidence="8" id="KW-0418">Kinase</keyword>
<evidence type="ECO:0000256" key="7">
    <source>
        <dbReference type="ARBA" id="ARBA00022741"/>
    </source>
</evidence>
<evidence type="ECO:0000256" key="4">
    <source>
        <dbReference type="ARBA" id="ARBA00022490"/>
    </source>
</evidence>
<keyword evidence="18" id="KW-1185">Reference proteome</keyword>
<dbReference type="SUPFAM" id="SSF56112">
    <property type="entry name" value="Protein kinase-like (PK-like)"/>
    <property type="match status" value="1"/>
</dbReference>
<reference evidence="17" key="1">
    <citation type="submission" date="2025-08" db="UniProtKB">
        <authorList>
            <consortium name="Ensembl"/>
        </authorList>
    </citation>
    <scope>IDENTIFICATION</scope>
</reference>
<keyword evidence="4" id="KW-0963">Cytoplasm</keyword>
<dbReference type="GO" id="GO:0004709">
    <property type="term" value="F:MAP kinase kinase kinase activity"/>
    <property type="evidence" value="ECO:0007669"/>
    <property type="project" value="UniProtKB-EC"/>
</dbReference>
<feature type="compositionally biased region" description="Gly residues" evidence="15">
    <location>
        <begin position="564"/>
        <end position="576"/>
    </location>
</feature>
<accession>A0A674BXJ7</accession>
<evidence type="ECO:0000256" key="9">
    <source>
        <dbReference type="ARBA" id="ARBA00022840"/>
    </source>
</evidence>
<sequence length="745" mass="82941">TWGFIRLPKNSQKAAGPLAPFSPPHLHANSRDLGLFPRKQYILQWVGSGAQGAVFLGKLHGQEVAVKKVRDIKETDIRHLRKLKHPNIITFKGICTQAPCYCILMEYCAQGQLYEVLRAGRKITPSLLIDWAMGIAGGMNYLHLHKIIHRDLKSPNMLITYDDAVKISDFGTSKEMSDKSTKMSFAGTVAWMAPEVIRNEPVSEKVDIWSFGVVLWEMLTGEVPYKDVDSSAIIWGVGNNSLNLPVPESCPDGFKILLRQCWSCKPRNRPSFRQILLHLDIASADLLSTPQETYFKSQAEWRVEVKQHFEKIKSEGTCIHRLDEEMIIRRKEELRHALDIREHYERKLDRANNLYMELNAVMLQLELKEKELLKREQSLDKKYPVCVKHHSSRQERSSNSMEKLIKKRNIPQKLASHTKRPDLLKSEVILPKLDSSMTQVTIPSCPQKGSTSPGRSRRAKPRYRKAGKGSSGDLAGLKAALSSNLGPTIKIAALRGLQHDLLLKKMSSSSPDLISTDLEAEGRGRDGGGTDDQTETPMRSDTPSEDAASIPFSSSPDSPCGRGATAGRGSVLGGPGRIPQDEKEETGIIRSPRCYLTAAALLYRKQVTRKQRCGVSSEEEEGEVDSEVELPRRRRPVSINKCQSLSTFSSENLSAVSMSDGEEGNTSDHSHSGTPDVVSTNTDERLDDKSDDLLSQGSEISADPTLDPAEGLSEEATIRQVKTQLNTEQNYEVGRDRVTLGTVEL</sequence>
<name>A0A674BXJ7_SALTR</name>
<dbReference type="AlphaFoldDB" id="A0A674BXJ7"/>
<dbReference type="PROSITE" id="PS50011">
    <property type="entry name" value="PROTEIN_KINASE_DOM"/>
    <property type="match status" value="1"/>
</dbReference>
<dbReference type="PRINTS" id="PR00109">
    <property type="entry name" value="TYRKINASE"/>
</dbReference>
<dbReference type="FunFam" id="1.10.510.10:FF:000087">
    <property type="entry name" value="Mitogen-activated protein kinase kinase kinase 12"/>
    <property type="match status" value="1"/>
</dbReference>
<feature type="binding site" evidence="13">
    <location>
        <begin position="46"/>
        <end position="54"/>
    </location>
    <ligand>
        <name>ATP</name>
        <dbReference type="ChEBI" id="CHEBI:30616"/>
    </ligand>
</feature>
<dbReference type="Ensembl" id="ENSSTUT00000080920.1">
    <property type="protein sequence ID" value="ENSSTUP00000076130.1"/>
    <property type="gene ID" value="ENSSTUG00000032545.1"/>
</dbReference>
<dbReference type="Proteomes" id="UP000472277">
    <property type="component" value="Chromosome 16"/>
</dbReference>
<reference evidence="17" key="2">
    <citation type="submission" date="2025-09" db="UniProtKB">
        <authorList>
            <consortium name="Ensembl"/>
        </authorList>
    </citation>
    <scope>IDENTIFICATION</scope>
</reference>
<evidence type="ECO:0000259" key="16">
    <source>
        <dbReference type="PROSITE" id="PS50011"/>
    </source>
</evidence>
<evidence type="ECO:0000256" key="10">
    <source>
        <dbReference type="ARBA" id="ARBA00047559"/>
    </source>
</evidence>
<keyword evidence="14" id="KW-0175">Coiled coil</keyword>
<feature type="region of interest" description="Disordered" evidence="15">
    <location>
        <begin position="652"/>
        <end position="712"/>
    </location>
</feature>
<keyword evidence="9 13" id="KW-0067">ATP-binding</keyword>
<evidence type="ECO:0000256" key="6">
    <source>
        <dbReference type="ARBA" id="ARBA00022679"/>
    </source>
</evidence>
<comment type="catalytic activity">
    <reaction evidence="10">
        <text>L-threonyl-[protein] + ATP = O-phospho-L-threonyl-[protein] + ADP + H(+)</text>
        <dbReference type="Rhea" id="RHEA:46608"/>
        <dbReference type="Rhea" id="RHEA-COMP:11060"/>
        <dbReference type="Rhea" id="RHEA-COMP:11605"/>
        <dbReference type="ChEBI" id="CHEBI:15378"/>
        <dbReference type="ChEBI" id="CHEBI:30013"/>
        <dbReference type="ChEBI" id="CHEBI:30616"/>
        <dbReference type="ChEBI" id="CHEBI:61977"/>
        <dbReference type="ChEBI" id="CHEBI:456216"/>
        <dbReference type="EC" id="2.7.11.25"/>
    </reaction>
</comment>
<dbReference type="EC" id="2.7.11.25" evidence="3"/>
<evidence type="ECO:0000256" key="12">
    <source>
        <dbReference type="PIRSR" id="PIRSR038165-50"/>
    </source>
</evidence>
<evidence type="ECO:0000256" key="11">
    <source>
        <dbReference type="ARBA" id="ARBA00048329"/>
    </source>
</evidence>
<evidence type="ECO:0000313" key="18">
    <source>
        <dbReference type="Proteomes" id="UP000472277"/>
    </source>
</evidence>
<keyword evidence="7 13" id="KW-0547">Nucleotide-binding</keyword>
<feature type="compositionally biased region" description="Basic and acidic residues" evidence="15">
    <location>
        <begin position="682"/>
        <end position="692"/>
    </location>
</feature>
<evidence type="ECO:0000256" key="15">
    <source>
        <dbReference type="SAM" id="MobiDB-lite"/>
    </source>
</evidence>
<feature type="compositionally biased region" description="Acidic residues" evidence="15">
    <location>
        <begin position="617"/>
        <end position="628"/>
    </location>
</feature>
<feature type="binding site" evidence="13">
    <location>
        <position position="67"/>
    </location>
    <ligand>
        <name>ATP</name>
        <dbReference type="ChEBI" id="CHEBI:30616"/>
    </ligand>
</feature>
<evidence type="ECO:0000256" key="2">
    <source>
        <dbReference type="ARBA" id="ARBA00006529"/>
    </source>
</evidence>
<dbReference type="Gene3D" id="3.30.200.20">
    <property type="entry name" value="Phosphorylase Kinase, domain 1"/>
    <property type="match status" value="1"/>
</dbReference>
<dbReference type="GeneTree" id="ENSGT00940000159006"/>
<feature type="region of interest" description="Disordered" evidence="15">
    <location>
        <begin position="512"/>
        <end position="585"/>
    </location>
</feature>
<dbReference type="GO" id="GO:0005737">
    <property type="term" value="C:cytoplasm"/>
    <property type="evidence" value="ECO:0007669"/>
    <property type="project" value="UniProtKB-SubCell"/>
</dbReference>
<evidence type="ECO:0000256" key="8">
    <source>
        <dbReference type="ARBA" id="ARBA00022777"/>
    </source>
</evidence>
<dbReference type="PROSITE" id="PS00108">
    <property type="entry name" value="PROTEIN_KINASE_ST"/>
    <property type="match status" value="1"/>
</dbReference>
<evidence type="ECO:0000256" key="5">
    <source>
        <dbReference type="ARBA" id="ARBA00022527"/>
    </source>
</evidence>
<dbReference type="PIRSF" id="PIRSF038165">
    <property type="entry name" value="MAPKKK12_MAPKKK13"/>
    <property type="match status" value="1"/>
</dbReference>
<dbReference type="PANTHER" id="PTHR44329:SF17">
    <property type="entry name" value="MITOGEN-ACTIVATED PROTEIN KINASE KINASE KINASE 12"/>
    <property type="match status" value="1"/>
</dbReference>
<comment type="catalytic activity">
    <reaction evidence="11">
        <text>L-seryl-[protein] + ATP = O-phospho-L-seryl-[protein] + ADP + H(+)</text>
        <dbReference type="Rhea" id="RHEA:17989"/>
        <dbReference type="Rhea" id="RHEA-COMP:9863"/>
        <dbReference type="Rhea" id="RHEA-COMP:11604"/>
        <dbReference type="ChEBI" id="CHEBI:15378"/>
        <dbReference type="ChEBI" id="CHEBI:29999"/>
        <dbReference type="ChEBI" id="CHEBI:30616"/>
        <dbReference type="ChEBI" id="CHEBI:83421"/>
        <dbReference type="ChEBI" id="CHEBI:456216"/>
        <dbReference type="EC" id="2.7.11.25"/>
    </reaction>
</comment>
<evidence type="ECO:0000313" key="17">
    <source>
        <dbReference type="Ensembl" id="ENSSTUP00000076130.1"/>
    </source>
</evidence>
<proteinExistence type="inferred from homology"/>
<dbReference type="InterPro" id="IPR000719">
    <property type="entry name" value="Prot_kinase_dom"/>
</dbReference>
<dbReference type="SMART" id="SM00220">
    <property type="entry name" value="S_TKc"/>
    <property type="match status" value="1"/>
</dbReference>
<feature type="region of interest" description="Disordered" evidence="15">
    <location>
        <begin position="439"/>
        <end position="474"/>
    </location>
</feature>
<protein>
    <recommendedName>
        <fullName evidence="3">mitogen-activated protein kinase kinase kinase</fullName>
        <ecNumber evidence="3">2.7.11.25</ecNumber>
    </recommendedName>
</protein>
<feature type="coiled-coil region" evidence="14">
    <location>
        <begin position="334"/>
        <end position="368"/>
    </location>
</feature>
<evidence type="ECO:0000256" key="3">
    <source>
        <dbReference type="ARBA" id="ARBA00012406"/>
    </source>
</evidence>
<keyword evidence="6" id="KW-0808">Transferase</keyword>
<feature type="region of interest" description="Disordered" evidence="15">
    <location>
        <begin position="608"/>
        <end position="629"/>
    </location>
</feature>
<evidence type="ECO:0000256" key="1">
    <source>
        <dbReference type="ARBA" id="ARBA00004496"/>
    </source>
</evidence>
<comment type="similarity">
    <text evidence="2">Belongs to the protein kinase superfamily. STE Ser/Thr protein kinase family. MAP kinase kinase kinase subfamily.</text>
</comment>
<dbReference type="CDD" id="cd14059">
    <property type="entry name" value="STKc_MAP3K12_13"/>
    <property type="match status" value="1"/>
</dbReference>
<dbReference type="PANTHER" id="PTHR44329">
    <property type="entry name" value="SERINE/THREONINE-PROTEIN KINASE TNNI3K-RELATED"/>
    <property type="match status" value="1"/>
</dbReference>
<dbReference type="InterPro" id="IPR011009">
    <property type="entry name" value="Kinase-like_dom_sf"/>
</dbReference>
<dbReference type="InterPro" id="IPR051681">
    <property type="entry name" value="Ser/Thr_Kinases-Pseudokinases"/>
</dbReference>
<dbReference type="GO" id="GO:0005524">
    <property type="term" value="F:ATP binding"/>
    <property type="evidence" value="ECO:0007669"/>
    <property type="project" value="UniProtKB-KW"/>
</dbReference>
<feature type="compositionally biased region" description="Basic residues" evidence="15">
    <location>
        <begin position="455"/>
        <end position="467"/>
    </location>
</feature>
<feature type="domain" description="Protein kinase" evidence="16">
    <location>
        <begin position="40"/>
        <end position="281"/>
    </location>
</feature>